<accession>A0AAV5WBA3</accession>
<reference evidence="2" key="1">
    <citation type="submission" date="2023-10" db="EMBL/GenBank/DDBJ databases">
        <title>Genome assembly of Pristionchus species.</title>
        <authorList>
            <person name="Yoshida K."/>
            <person name="Sommer R.J."/>
        </authorList>
    </citation>
    <scope>NUCLEOTIDE SEQUENCE</scope>
    <source>
        <strain evidence="2">RS5133</strain>
    </source>
</reference>
<gene>
    <name evidence="2" type="ORF">PFISCL1PPCAC_18970</name>
</gene>
<feature type="non-terminal residue" evidence="2">
    <location>
        <position position="1"/>
    </location>
</feature>
<organism evidence="2 3">
    <name type="scientific">Pristionchus fissidentatus</name>
    <dbReference type="NCBI Taxonomy" id="1538716"/>
    <lineage>
        <taxon>Eukaryota</taxon>
        <taxon>Metazoa</taxon>
        <taxon>Ecdysozoa</taxon>
        <taxon>Nematoda</taxon>
        <taxon>Chromadorea</taxon>
        <taxon>Rhabditida</taxon>
        <taxon>Rhabditina</taxon>
        <taxon>Diplogasteromorpha</taxon>
        <taxon>Diplogasteroidea</taxon>
        <taxon>Neodiplogasteridae</taxon>
        <taxon>Pristionchus</taxon>
    </lineage>
</organism>
<dbReference type="PROSITE" id="PS50181">
    <property type="entry name" value="FBOX"/>
    <property type="match status" value="1"/>
</dbReference>
<keyword evidence="3" id="KW-1185">Reference proteome</keyword>
<evidence type="ECO:0000313" key="3">
    <source>
        <dbReference type="Proteomes" id="UP001432322"/>
    </source>
</evidence>
<dbReference type="Proteomes" id="UP001432322">
    <property type="component" value="Unassembled WGS sequence"/>
</dbReference>
<dbReference type="InterPro" id="IPR001810">
    <property type="entry name" value="F-box_dom"/>
</dbReference>
<protein>
    <recommendedName>
        <fullName evidence="1">F-box domain-containing protein</fullName>
    </recommendedName>
</protein>
<feature type="domain" description="F-box" evidence="1">
    <location>
        <begin position="24"/>
        <end position="77"/>
    </location>
</feature>
<sequence>TLLFRMSLEVDNSLADQFGGVSLDTSLLDLPDEIIEMIISHLNFADQSRIRVNKRLRKIEERIEDRGEGSKEEFKTLDDVTSSSKFELSVNEGKVSEHSISTVATVIRRLNNRIHDLTIYVNPHEISHLSLLEVLCENTNKEVYILSYDEQSVVSPLTSKLDLSILIRLIRNCTELYINFASSSLTVDDIIELNKVSLRLQFN</sequence>
<evidence type="ECO:0000259" key="1">
    <source>
        <dbReference type="PROSITE" id="PS50181"/>
    </source>
</evidence>
<dbReference type="AlphaFoldDB" id="A0AAV5WBA3"/>
<comment type="caution">
    <text evidence="2">The sequence shown here is derived from an EMBL/GenBank/DDBJ whole genome shotgun (WGS) entry which is preliminary data.</text>
</comment>
<dbReference type="EMBL" id="BTSY01000005">
    <property type="protein sequence ID" value="GMT27673.1"/>
    <property type="molecule type" value="Genomic_DNA"/>
</dbReference>
<dbReference type="Pfam" id="PF00646">
    <property type="entry name" value="F-box"/>
    <property type="match status" value="1"/>
</dbReference>
<proteinExistence type="predicted"/>
<name>A0AAV5WBA3_9BILA</name>
<evidence type="ECO:0000313" key="2">
    <source>
        <dbReference type="EMBL" id="GMT27673.1"/>
    </source>
</evidence>